<comment type="caution">
    <text evidence="2">The sequence shown here is derived from an EMBL/GenBank/DDBJ whole genome shotgun (WGS) entry which is preliminary data.</text>
</comment>
<dbReference type="Proteomes" id="UP000653477">
    <property type="component" value="Unassembled WGS sequence"/>
</dbReference>
<evidence type="ECO:0000313" key="2">
    <source>
        <dbReference type="EMBL" id="GGM48359.1"/>
    </source>
</evidence>
<feature type="transmembrane region" description="Helical" evidence="1">
    <location>
        <begin position="485"/>
        <end position="505"/>
    </location>
</feature>
<protein>
    <submittedName>
        <fullName evidence="2">Iron-regulated protein</fullName>
    </submittedName>
</protein>
<name>A0ABQ2H6F8_9PORP</name>
<reference evidence="3" key="1">
    <citation type="journal article" date="2019" name="Int. J. Syst. Evol. Microbiol.">
        <title>The Global Catalogue of Microorganisms (GCM) 10K type strain sequencing project: providing services to taxonomists for standard genome sequencing and annotation.</title>
        <authorList>
            <consortium name="The Broad Institute Genomics Platform"/>
            <consortium name="The Broad Institute Genome Sequencing Center for Infectious Disease"/>
            <person name="Wu L."/>
            <person name="Ma J."/>
        </authorList>
    </citation>
    <scope>NUCLEOTIDE SEQUENCE [LARGE SCALE GENOMIC DNA]</scope>
    <source>
        <strain evidence="3">JCM 30531</strain>
    </source>
</reference>
<keyword evidence="3" id="KW-1185">Reference proteome</keyword>
<proteinExistence type="predicted"/>
<keyword evidence="1" id="KW-0812">Transmembrane</keyword>
<keyword evidence="1" id="KW-0472">Membrane</keyword>
<accession>A0ABQ2H6F8</accession>
<keyword evidence="1" id="KW-1133">Transmembrane helix</keyword>
<dbReference type="EMBL" id="BMPU01000001">
    <property type="protein sequence ID" value="GGM48359.1"/>
    <property type="molecule type" value="Genomic_DNA"/>
</dbReference>
<gene>
    <name evidence="2" type="ORF">GCM10007088_03760</name>
</gene>
<dbReference type="Pfam" id="PF03929">
    <property type="entry name" value="PepSY_TM"/>
    <property type="match status" value="1"/>
</dbReference>
<evidence type="ECO:0000313" key="3">
    <source>
        <dbReference type="Proteomes" id="UP000653477"/>
    </source>
</evidence>
<dbReference type="RefSeq" id="WP_188807459.1">
    <property type="nucleotide sequence ID" value="NZ_BMPU01000001.1"/>
</dbReference>
<feature type="transmembrane region" description="Helical" evidence="1">
    <location>
        <begin position="267"/>
        <end position="286"/>
    </location>
</feature>
<sequence>MKAKKIHKYLGIPLCFLLFLAALSGIILNHRDLLQSIDIPRAVLPSDYKFEKWNNGAVRGVLRADSLAYIYGSVGVWVTDSSLRREARPLHAGFVRGGDEAKIMSMARDTTGGIWVASQYRLYRLAPQRDRWIEQPLPSSVRGRLADLQITGDSVLLLSRSLLYRRSLSDPSWTTYELKKPDGYTGKILLFQILWMLHSGEYFGLTGRIIVDIIGLFVILLSITGIFYTIFSHRLMAKKNKHGTKEATEKKRQLSRKLSIHFKWHKVIGLHLYYILLFVFITGWVLRPPLMIPFILTKARPNTFSTLYSENPWFDRLRGIREDHKNGGWLLSTSEGFFKLRDFSAKPEKWELQPEVSPMGVNGFAQRPDGSWLIGSFAGLFEVYPGEKDPIRNYFTGEVIREVKMGPPISDYLVSGLLAGDTPSEDYVFLHYRGAVRRASDHKTGAQDLPFVHQPEALNEMPYSLWQAALELHAGRLYRPFLGKWGTDLFIFFFGLVSVIVLITGQRNRRKKKKQAKHDR</sequence>
<organism evidence="2 3">
    <name type="scientific">Porphyromonas pasteri</name>
    <dbReference type="NCBI Taxonomy" id="1583331"/>
    <lineage>
        <taxon>Bacteria</taxon>
        <taxon>Pseudomonadati</taxon>
        <taxon>Bacteroidota</taxon>
        <taxon>Bacteroidia</taxon>
        <taxon>Bacteroidales</taxon>
        <taxon>Porphyromonadaceae</taxon>
        <taxon>Porphyromonas</taxon>
    </lineage>
</organism>
<dbReference type="InterPro" id="IPR005625">
    <property type="entry name" value="PepSY-ass_TM"/>
</dbReference>
<feature type="transmembrane region" description="Helical" evidence="1">
    <location>
        <begin position="209"/>
        <end position="231"/>
    </location>
</feature>
<evidence type="ECO:0000256" key="1">
    <source>
        <dbReference type="SAM" id="Phobius"/>
    </source>
</evidence>